<feature type="chain" id="PRO_5036229406" evidence="3">
    <location>
        <begin position="17"/>
        <end position="742"/>
    </location>
</feature>
<feature type="transmembrane region" description="Helical" evidence="2">
    <location>
        <begin position="545"/>
        <end position="569"/>
    </location>
</feature>
<dbReference type="Proteomes" id="UP000663852">
    <property type="component" value="Unassembled WGS sequence"/>
</dbReference>
<dbReference type="GO" id="GO:0031012">
    <property type="term" value="C:extracellular matrix"/>
    <property type="evidence" value="ECO:0007669"/>
    <property type="project" value="TreeGrafter"/>
</dbReference>
<proteinExistence type="predicted"/>
<dbReference type="OrthoDB" id="1055097at2759"/>
<accession>A0A815YLE7</accession>
<keyword evidence="2" id="KW-0472">Membrane</keyword>
<evidence type="ECO:0000256" key="3">
    <source>
        <dbReference type="SAM" id="SignalP"/>
    </source>
</evidence>
<dbReference type="SUPFAM" id="SSF52058">
    <property type="entry name" value="L domain-like"/>
    <property type="match status" value="1"/>
</dbReference>
<protein>
    <submittedName>
        <fullName evidence="5">Uncharacterized protein</fullName>
    </submittedName>
</protein>
<evidence type="ECO:0000256" key="1">
    <source>
        <dbReference type="ARBA" id="ARBA00022729"/>
    </source>
</evidence>
<gene>
    <name evidence="4" type="ORF">EDS130_LOCUS4087</name>
    <name evidence="5" type="ORF">XAT740_LOCUS44622</name>
</gene>
<comment type="caution">
    <text evidence="5">The sequence shown here is derived from an EMBL/GenBank/DDBJ whole genome shotgun (WGS) entry which is preliminary data.</text>
</comment>
<keyword evidence="1 3" id="KW-0732">Signal</keyword>
<reference evidence="5" key="1">
    <citation type="submission" date="2021-02" db="EMBL/GenBank/DDBJ databases">
        <authorList>
            <person name="Nowell W R."/>
        </authorList>
    </citation>
    <scope>NUCLEOTIDE SEQUENCE</scope>
</reference>
<evidence type="ECO:0000256" key="2">
    <source>
        <dbReference type="SAM" id="Phobius"/>
    </source>
</evidence>
<evidence type="ECO:0000313" key="6">
    <source>
        <dbReference type="Proteomes" id="UP000663828"/>
    </source>
</evidence>
<dbReference type="AlphaFoldDB" id="A0A815YLE7"/>
<keyword evidence="2" id="KW-1133">Transmembrane helix</keyword>
<dbReference type="InterPro" id="IPR050328">
    <property type="entry name" value="Dev_Immune_Receptor"/>
</dbReference>
<dbReference type="EMBL" id="CAJNOJ010000010">
    <property type="protein sequence ID" value="CAF0785803.1"/>
    <property type="molecule type" value="Genomic_DNA"/>
</dbReference>
<organism evidence="5 6">
    <name type="scientific">Adineta ricciae</name>
    <name type="common">Rotifer</name>
    <dbReference type="NCBI Taxonomy" id="249248"/>
    <lineage>
        <taxon>Eukaryota</taxon>
        <taxon>Metazoa</taxon>
        <taxon>Spiralia</taxon>
        <taxon>Gnathifera</taxon>
        <taxon>Rotifera</taxon>
        <taxon>Eurotatoria</taxon>
        <taxon>Bdelloidea</taxon>
        <taxon>Adinetida</taxon>
        <taxon>Adinetidae</taxon>
        <taxon>Adineta</taxon>
    </lineage>
</organism>
<dbReference type="Gene3D" id="3.80.10.10">
    <property type="entry name" value="Ribonuclease Inhibitor"/>
    <property type="match status" value="3"/>
</dbReference>
<sequence length="742" mass="85721">MFYYCLLYLFISSIQSCPLKTVDSRSGCYCGIEIDGTNYIQCHPYSIEHIPEFTRSYVHDKLNLSYNFIRNLSSQSLNQLKVKKIYLQQNLIEFIDKQTFNNNLLNYLEELHLDMLNNGSLEFLCYGSWTKLRVLHLSGFNLNRFQNCLEKFSRLEKLIIQHSQIDMLSSAIFKLPNLHEISLTKNHLEHLKFDEDLSVSSSIRIFNLSSNQLRNLSNDLVRRMTQLNILDLSQNLFQTLPILNQTHSFTMNLSSNLINYIHMKNQENSYDVSFNPICTLEKSEMNPTISLHGITQLHCDCRLAYFLNENLVNISKLIETNQFLDNETKCSTPTAYQGVLLTHLTYEQLLSTCSDQLPSHCKEVTRFKVIEQYTKDILGPRTTIYSPTNAVQSKFNLEGKLSKKILHLEPKTTTVIPPELSSFRLTSFYTTYEEDNLIIHWDFDTKLSSKYLTLIKFQIVLEQQSSSNTQVVRRTSYISPHLKQYIIHHIPANKNYYICLLLTRSSFGTDKYCREIRTIITSSTILNPILSKQAFVHMLFTNRSIVFGFLFGTILTTGLLLTLAFICHLRSKRQHYRRANVSVFPHTHQKQQTYLCIDRNNNDDDGTYSNSIFSSTSSKSHHFRKPCRRTCFPPIPSDQSWYRRSLRQLPSAPPLPPPCCFHHHHRNTPDASICSSTTTRRITTLSSQYSNAVDKEAMTSTSIMSSASSDEPTISSPTKHVYEELGDEMTILKPNPATDIFL</sequence>
<evidence type="ECO:0000313" key="5">
    <source>
        <dbReference type="EMBL" id="CAF1572561.1"/>
    </source>
</evidence>
<name>A0A815YLE7_ADIRI</name>
<keyword evidence="6" id="KW-1185">Reference proteome</keyword>
<evidence type="ECO:0000313" key="4">
    <source>
        <dbReference type="EMBL" id="CAF0785803.1"/>
    </source>
</evidence>
<feature type="signal peptide" evidence="3">
    <location>
        <begin position="1"/>
        <end position="16"/>
    </location>
</feature>
<dbReference type="PANTHER" id="PTHR24373:SF261">
    <property type="entry name" value="VASORIN"/>
    <property type="match status" value="1"/>
</dbReference>
<dbReference type="Proteomes" id="UP000663828">
    <property type="component" value="Unassembled WGS sequence"/>
</dbReference>
<dbReference type="InterPro" id="IPR032675">
    <property type="entry name" value="LRR_dom_sf"/>
</dbReference>
<dbReference type="PANTHER" id="PTHR24373">
    <property type="entry name" value="SLIT RELATED LEUCINE-RICH REPEAT NEURONAL PROTEIN"/>
    <property type="match status" value="1"/>
</dbReference>
<dbReference type="EMBL" id="CAJNOR010005686">
    <property type="protein sequence ID" value="CAF1572561.1"/>
    <property type="molecule type" value="Genomic_DNA"/>
</dbReference>
<keyword evidence="2" id="KW-0812">Transmembrane</keyword>
<dbReference type="GO" id="GO:0005615">
    <property type="term" value="C:extracellular space"/>
    <property type="evidence" value="ECO:0007669"/>
    <property type="project" value="TreeGrafter"/>
</dbReference>